<keyword evidence="2" id="KW-0560">Oxidoreductase</keyword>
<dbReference type="EMBL" id="SGXA01000002">
    <property type="protein sequence ID" value="RZS71427.1"/>
    <property type="molecule type" value="Genomic_DNA"/>
</dbReference>
<dbReference type="RefSeq" id="WP_130541933.1">
    <property type="nucleotide sequence ID" value="NZ_CP042431.1"/>
</dbReference>
<comment type="caution">
    <text evidence="3">The sequence shown here is derived from an EMBL/GenBank/DDBJ whole genome shotgun (WGS) entry which is preliminary data.</text>
</comment>
<evidence type="ECO:0000256" key="2">
    <source>
        <dbReference type="ARBA" id="ARBA00023002"/>
    </source>
</evidence>
<evidence type="ECO:0000313" key="4">
    <source>
        <dbReference type="Proteomes" id="UP000293874"/>
    </source>
</evidence>
<name>A0A4Q7MS61_9BACT</name>
<keyword evidence="4" id="KW-1185">Reference proteome</keyword>
<evidence type="ECO:0000313" key="3">
    <source>
        <dbReference type="EMBL" id="RZS71427.1"/>
    </source>
</evidence>
<dbReference type="Pfam" id="PF00106">
    <property type="entry name" value="adh_short"/>
    <property type="match status" value="1"/>
</dbReference>
<sequence length="229" mass="24911">MAKTIIITGANGGLGSAVVKKFLSANYRVIATGHDSKSRFVTDHPMYEYHALNLADETETSAFVDTMISKHKKIDGALLLAGGFAMGNIDTTDGQAIKEMFSINFETAYYAARPLFNHMMQQGYGRIVLIGSKPALNATAGKNVLAYAITKNMLFKLAELLNETAKGTNVVTSVVAPSTIDTAVNRKDMPDADTSKWVKPEQIADLLDFICSDKGDAIREPVYKMYNNA</sequence>
<dbReference type="AlphaFoldDB" id="A0A4Q7MS61"/>
<dbReference type="PRINTS" id="PR00081">
    <property type="entry name" value="GDHRDH"/>
</dbReference>
<dbReference type="PANTHER" id="PTHR43008:SF4">
    <property type="entry name" value="CHAIN DEHYDROGENASE, PUTATIVE (AFU_ORTHOLOGUE AFUA_4G08710)-RELATED"/>
    <property type="match status" value="1"/>
</dbReference>
<dbReference type="Proteomes" id="UP000293874">
    <property type="component" value="Unassembled WGS sequence"/>
</dbReference>
<dbReference type="Gene3D" id="3.40.50.720">
    <property type="entry name" value="NAD(P)-binding Rossmann-like Domain"/>
    <property type="match status" value="1"/>
</dbReference>
<gene>
    <name evidence="3" type="ORF">EV199_3330</name>
</gene>
<protein>
    <submittedName>
        <fullName evidence="3">Short-subunit dehydrogenase</fullName>
    </submittedName>
</protein>
<organism evidence="3 4">
    <name type="scientific">Pseudobacter ginsenosidimutans</name>
    <dbReference type="NCBI Taxonomy" id="661488"/>
    <lineage>
        <taxon>Bacteria</taxon>
        <taxon>Pseudomonadati</taxon>
        <taxon>Bacteroidota</taxon>
        <taxon>Chitinophagia</taxon>
        <taxon>Chitinophagales</taxon>
        <taxon>Chitinophagaceae</taxon>
        <taxon>Pseudobacter</taxon>
    </lineage>
</organism>
<evidence type="ECO:0000256" key="1">
    <source>
        <dbReference type="ARBA" id="ARBA00006484"/>
    </source>
</evidence>
<dbReference type="SUPFAM" id="SSF51735">
    <property type="entry name" value="NAD(P)-binding Rossmann-fold domains"/>
    <property type="match status" value="1"/>
</dbReference>
<dbReference type="PANTHER" id="PTHR43008">
    <property type="entry name" value="BENZIL REDUCTASE"/>
    <property type="match status" value="1"/>
</dbReference>
<dbReference type="InterPro" id="IPR002347">
    <property type="entry name" value="SDR_fam"/>
</dbReference>
<dbReference type="InterPro" id="IPR036291">
    <property type="entry name" value="NAD(P)-bd_dom_sf"/>
</dbReference>
<accession>A0A4Q7MS61</accession>
<reference evidence="3 4" key="1">
    <citation type="submission" date="2019-02" db="EMBL/GenBank/DDBJ databases">
        <title>Genomic Encyclopedia of Type Strains, Phase IV (KMG-IV): sequencing the most valuable type-strain genomes for metagenomic binning, comparative biology and taxonomic classification.</title>
        <authorList>
            <person name="Goeker M."/>
        </authorList>
    </citation>
    <scope>NUCLEOTIDE SEQUENCE [LARGE SCALE GENOMIC DNA]</scope>
    <source>
        <strain evidence="3 4">DSM 18116</strain>
    </source>
</reference>
<dbReference type="OrthoDB" id="9810908at2"/>
<dbReference type="GO" id="GO:0050664">
    <property type="term" value="F:oxidoreductase activity, acting on NAD(P)H, oxygen as acceptor"/>
    <property type="evidence" value="ECO:0007669"/>
    <property type="project" value="TreeGrafter"/>
</dbReference>
<proteinExistence type="inferred from homology"/>
<comment type="similarity">
    <text evidence="1">Belongs to the short-chain dehydrogenases/reductases (SDR) family.</text>
</comment>